<sequence length="137" mass="15644">MQELLQRIRERTVPHNMLEELYALQVPFYDHCLIIEVHNYRSSEIKAKDDANSSADGDGAIPFSIHNWNTYIAPSLHVPYPALKTDAKFKQGNGQSKGLDAKRRRMSIRRACLHRAGLCRKGSQPNRGSQRWSSSHT</sequence>
<keyword evidence="3" id="KW-1185">Reference proteome</keyword>
<evidence type="ECO:0000259" key="1">
    <source>
        <dbReference type="Pfam" id="PF12090"/>
    </source>
</evidence>
<protein>
    <recommendedName>
        <fullName evidence="1">Spt20-like SEP domain-containing protein</fullName>
    </recommendedName>
</protein>
<reference evidence="2 3" key="1">
    <citation type="journal article" date="2018" name="Sci. Rep.">
        <title>Comparative genomics provides insights into the lifestyle and reveals functional heterogeneity of dark septate endophytic fungi.</title>
        <authorList>
            <person name="Knapp D.G."/>
            <person name="Nemeth J.B."/>
            <person name="Barry K."/>
            <person name="Hainaut M."/>
            <person name="Henrissat B."/>
            <person name="Johnson J."/>
            <person name="Kuo A."/>
            <person name="Lim J.H.P."/>
            <person name="Lipzen A."/>
            <person name="Nolan M."/>
            <person name="Ohm R.A."/>
            <person name="Tamas L."/>
            <person name="Grigoriev I.V."/>
            <person name="Spatafora J.W."/>
            <person name="Nagy L.G."/>
            <person name="Kovacs G.M."/>
        </authorList>
    </citation>
    <scope>NUCLEOTIDE SEQUENCE [LARGE SCALE GENOMIC DNA]</scope>
    <source>
        <strain evidence="2 3">DSE2036</strain>
    </source>
</reference>
<dbReference type="OrthoDB" id="1932706at2759"/>
<dbReference type="Proteomes" id="UP000244855">
    <property type="component" value="Unassembled WGS sequence"/>
</dbReference>
<gene>
    <name evidence="2" type="ORF">DM02DRAFT_665671</name>
</gene>
<accession>A0A2V1CWK0</accession>
<dbReference type="STRING" id="97972.A0A2V1CWK0"/>
<dbReference type="InterPro" id="IPR046468">
    <property type="entry name" value="Spt20-like_SEP"/>
</dbReference>
<evidence type="ECO:0000313" key="2">
    <source>
        <dbReference type="EMBL" id="PVH90021.1"/>
    </source>
</evidence>
<evidence type="ECO:0000313" key="3">
    <source>
        <dbReference type="Proteomes" id="UP000244855"/>
    </source>
</evidence>
<feature type="domain" description="Spt20-like SEP" evidence="1">
    <location>
        <begin position="1"/>
        <end position="57"/>
    </location>
</feature>
<dbReference type="Pfam" id="PF12090">
    <property type="entry name" value="Spt20_SEP"/>
    <property type="match status" value="1"/>
</dbReference>
<dbReference type="EMBL" id="KZ806860">
    <property type="protein sequence ID" value="PVH90021.1"/>
    <property type="molecule type" value="Genomic_DNA"/>
</dbReference>
<dbReference type="AlphaFoldDB" id="A0A2V1CWK0"/>
<organism evidence="2 3">
    <name type="scientific">Periconia macrospinosa</name>
    <dbReference type="NCBI Taxonomy" id="97972"/>
    <lineage>
        <taxon>Eukaryota</taxon>
        <taxon>Fungi</taxon>
        <taxon>Dikarya</taxon>
        <taxon>Ascomycota</taxon>
        <taxon>Pezizomycotina</taxon>
        <taxon>Dothideomycetes</taxon>
        <taxon>Pleosporomycetidae</taxon>
        <taxon>Pleosporales</taxon>
        <taxon>Massarineae</taxon>
        <taxon>Periconiaceae</taxon>
        <taxon>Periconia</taxon>
    </lineage>
</organism>
<proteinExistence type="predicted"/>
<name>A0A2V1CWK0_9PLEO</name>